<evidence type="ECO:0000313" key="1">
    <source>
        <dbReference type="EMBL" id="SPS05452.1"/>
    </source>
</evidence>
<dbReference type="AlphaFoldDB" id="A0A2X0R678"/>
<gene>
    <name evidence="1" type="ORF">NITFAB_1042</name>
</gene>
<name>A0A2X0R678_9PROT</name>
<reference evidence="1" key="1">
    <citation type="submission" date="2018-05" db="EMBL/GenBank/DDBJ databases">
        <authorList>
            <person name="Lanie J.A."/>
            <person name="Ng W.-L."/>
            <person name="Kazmierczak K.M."/>
            <person name="Andrzejewski T.M."/>
            <person name="Davidsen T.M."/>
            <person name="Wayne K.J."/>
            <person name="Tettelin H."/>
            <person name="Glass J.I."/>
            <person name="Rusch D."/>
            <person name="Podicherti R."/>
            <person name="Tsui H.-C.T."/>
            <person name="Winkler M.E."/>
        </authorList>
    </citation>
    <scope>NUCLEOTIDE SEQUENCE</scope>
    <source>
        <strain evidence="1">KNB</strain>
    </source>
</reference>
<organism evidence="1">
    <name type="scientific">Candidatus Nitrotoga fabula</name>
    <dbReference type="NCBI Taxonomy" id="2182327"/>
    <lineage>
        <taxon>Bacteria</taxon>
        <taxon>Pseudomonadati</taxon>
        <taxon>Pseudomonadota</taxon>
        <taxon>Betaproteobacteria</taxon>
        <taxon>Nitrosomonadales</taxon>
        <taxon>Gallionellaceae</taxon>
        <taxon>Candidatus Nitrotoga</taxon>
    </lineage>
</organism>
<proteinExistence type="predicted"/>
<dbReference type="EMBL" id="LS423452">
    <property type="protein sequence ID" value="SPS05452.1"/>
    <property type="molecule type" value="Genomic_DNA"/>
</dbReference>
<protein>
    <submittedName>
        <fullName evidence="1">Uncharacterized protein</fullName>
    </submittedName>
</protein>
<accession>A0A2X0R678</accession>
<sequence length="142" mass="16823">MAAYPRLQLNRGMVMLRYKQPFLDWIKASNQEPFELTLEEANDDGEVFLVPEYDSEKNPVGCTEDAVKWVEKRWRMLFEHALNGWVQDETLWPGNLTLKMFREWFEVEYRSMVWDMGHEPLMVEDFDDGMGDEMPDAGDVLH</sequence>